<gene>
    <name evidence="3" type="ORF">J2S48_002158</name>
</gene>
<name>A0ABU2CMS7_9MICO</name>
<feature type="region of interest" description="Disordered" evidence="1">
    <location>
        <begin position="121"/>
        <end position="142"/>
    </location>
</feature>
<evidence type="ECO:0000313" key="4">
    <source>
        <dbReference type="Proteomes" id="UP001183585"/>
    </source>
</evidence>
<feature type="transmembrane region" description="Helical" evidence="2">
    <location>
        <begin position="238"/>
        <end position="258"/>
    </location>
</feature>
<organism evidence="3 4">
    <name type="scientific">Promicromonospora iranensis</name>
    <dbReference type="NCBI Taxonomy" id="1105144"/>
    <lineage>
        <taxon>Bacteria</taxon>
        <taxon>Bacillati</taxon>
        <taxon>Actinomycetota</taxon>
        <taxon>Actinomycetes</taxon>
        <taxon>Micrococcales</taxon>
        <taxon>Promicromonosporaceae</taxon>
        <taxon>Promicromonospora</taxon>
    </lineage>
</organism>
<accession>A0ABU2CMS7</accession>
<evidence type="ECO:0000313" key="3">
    <source>
        <dbReference type="EMBL" id="MDR7382643.1"/>
    </source>
</evidence>
<protein>
    <submittedName>
        <fullName evidence="3">Uncharacterized protein</fullName>
    </submittedName>
</protein>
<proteinExistence type="predicted"/>
<comment type="caution">
    <text evidence="3">The sequence shown here is derived from an EMBL/GenBank/DDBJ whole genome shotgun (WGS) entry which is preliminary data.</text>
</comment>
<evidence type="ECO:0000256" key="1">
    <source>
        <dbReference type="SAM" id="MobiDB-lite"/>
    </source>
</evidence>
<keyword evidence="2" id="KW-0472">Membrane</keyword>
<dbReference type="RefSeq" id="WP_274993091.1">
    <property type="nucleotide sequence ID" value="NZ_JAJQQP010000004.1"/>
</dbReference>
<keyword evidence="2" id="KW-1133">Transmembrane helix</keyword>
<dbReference type="Proteomes" id="UP001183585">
    <property type="component" value="Unassembled WGS sequence"/>
</dbReference>
<evidence type="ECO:0000256" key="2">
    <source>
        <dbReference type="SAM" id="Phobius"/>
    </source>
</evidence>
<sequence>MSWEPLASSNPIPGDPTVSQSAGTYYGTIAESMADAYTALGVIENMEGFQSDAVEQLRGKAEDVKAEVVKAKDRYAAASAALTQYAIDHQDAQDAAHALLLRAQDAQATVEADQRAADAARTEFDSAVNTSRTSGEELDSDTRTALSNASSAVESSSAVLSGIIGQLPGIVSEWRTKAGNAATTIKEAAAKDDLKDGWWEKWGSKVAGFVSKWAGKIAMWAGIAALVLGWVPILGQILTAIAIIATVAALVADIALVMNGEGDWVNVLLGVIAVASFGVGRFVGAFAKAGAAKGMAQGAARGTRMIARSPKFGSPLTRSVVRNAWPNATKAFKSVPYTKLNPVSWFRSGAASFAGLTGKARFMNFMGHGEAARAYQTLRNADGVAQFAKNATGYVGTMGRLGSLNPAKVGSFGSALVPYTTDIAANSTLLYRDVRTW</sequence>
<reference evidence="3 4" key="1">
    <citation type="submission" date="2023-07" db="EMBL/GenBank/DDBJ databases">
        <title>Sequencing the genomes of 1000 actinobacteria strains.</title>
        <authorList>
            <person name="Klenk H.-P."/>
        </authorList>
    </citation>
    <scope>NUCLEOTIDE SEQUENCE [LARGE SCALE GENOMIC DNA]</scope>
    <source>
        <strain evidence="3 4">DSM 45554</strain>
    </source>
</reference>
<feature type="transmembrane region" description="Helical" evidence="2">
    <location>
        <begin position="264"/>
        <end position="287"/>
    </location>
</feature>
<keyword evidence="4" id="KW-1185">Reference proteome</keyword>
<dbReference type="EMBL" id="JAVDYE010000001">
    <property type="protein sequence ID" value="MDR7382643.1"/>
    <property type="molecule type" value="Genomic_DNA"/>
</dbReference>
<keyword evidence="2" id="KW-0812">Transmembrane</keyword>